<dbReference type="AlphaFoldDB" id="A0A8E0VHJ6"/>
<dbReference type="EMBL" id="LUCM01007437">
    <property type="protein sequence ID" value="KAA0189937.1"/>
    <property type="molecule type" value="Genomic_DNA"/>
</dbReference>
<name>A0A8E0VHJ6_9TREM</name>
<gene>
    <name evidence="2" type="ORF">FBUS_04806</name>
</gene>
<dbReference type="Proteomes" id="UP000728185">
    <property type="component" value="Unassembled WGS sequence"/>
</dbReference>
<sequence length="435" mass="48921">MIQVCLFWTERKRFEDQRRTRILPPNRRHLINHPIAQLPSRETSTSKPIDFLSQINLYLPAFTDLSGVQTTSRLTVHTEDQSLSQNLLLEEKRLEEEEAREDALLASEPEMVELTATLIRAGWIPPSSLQALIAHTSSQTLNSSMSPSKITPNVQKVSPAVVRRRRRLRAQWLDEQPRPFTPIHLNICRPGLSQDLLVYAEKSRLIDVSERIAPGSVGDVDTTESHRSKAHDQLPAMSEVFLPERLTKYLSTGTVTDFGTVSEYLEKAGSADQVWCQFVCGVDRTIRPRTRSRKMSLGTASNHRSLYSAKSCRTDRADMLDQRTPSAKSIDQRQSINRFRFRSDPKQLSDSKDSAHTNTTQSASTPSSSVVGPPGRSSTNTQSEDESGSTARRMSSVNSIGPETRQRIRADENDEGEELILTTRKSEKSEQPDIP</sequence>
<keyword evidence="3" id="KW-1185">Reference proteome</keyword>
<dbReference type="OrthoDB" id="10017343at2759"/>
<protein>
    <submittedName>
        <fullName evidence="2">Uncharacterized protein</fullName>
    </submittedName>
</protein>
<evidence type="ECO:0000313" key="3">
    <source>
        <dbReference type="Proteomes" id="UP000728185"/>
    </source>
</evidence>
<proteinExistence type="predicted"/>
<evidence type="ECO:0000313" key="2">
    <source>
        <dbReference type="EMBL" id="KAA0189937.1"/>
    </source>
</evidence>
<feature type="compositionally biased region" description="Basic and acidic residues" evidence="1">
    <location>
        <begin position="312"/>
        <end position="321"/>
    </location>
</feature>
<reference evidence="2" key="1">
    <citation type="submission" date="2019-05" db="EMBL/GenBank/DDBJ databases">
        <title>Annotation for the trematode Fasciolopsis buski.</title>
        <authorList>
            <person name="Choi Y.-J."/>
        </authorList>
    </citation>
    <scope>NUCLEOTIDE SEQUENCE</scope>
    <source>
        <strain evidence="2">HT</strain>
        <tissue evidence="2">Whole worm</tissue>
    </source>
</reference>
<evidence type="ECO:0000256" key="1">
    <source>
        <dbReference type="SAM" id="MobiDB-lite"/>
    </source>
</evidence>
<feature type="compositionally biased region" description="Polar residues" evidence="1">
    <location>
        <begin position="323"/>
        <end position="337"/>
    </location>
</feature>
<comment type="caution">
    <text evidence="2">The sequence shown here is derived from an EMBL/GenBank/DDBJ whole genome shotgun (WGS) entry which is preliminary data.</text>
</comment>
<feature type="compositionally biased region" description="Low complexity" evidence="1">
    <location>
        <begin position="357"/>
        <end position="379"/>
    </location>
</feature>
<organism evidence="2 3">
    <name type="scientific">Fasciolopsis buskii</name>
    <dbReference type="NCBI Taxonomy" id="27845"/>
    <lineage>
        <taxon>Eukaryota</taxon>
        <taxon>Metazoa</taxon>
        <taxon>Spiralia</taxon>
        <taxon>Lophotrochozoa</taxon>
        <taxon>Platyhelminthes</taxon>
        <taxon>Trematoda</taxon>
        <taxon>Digenea</taxon>
        <taxon>Plagiorchiida</taxon>
        <taxon>Echinostomata</taxon>
        <taxon>Echinostomatoidea</taxon>
        <taxon>Fasciolidae</taxon>
        <taxon>Fasciolopsis</taxon>
    </lineage>
</organism>
<feature type="compositionally biased region" description="Basic and acidic residues" evidence="1">
    <location>
        <begin position="341"/>
        <end position="355"/>
    </location>
</feature>
<feature type="region of interest" description="Disordered" evidence="1">
    <location>
        <begin position="291"/>
        <end position="435"/>
    </location>
</feature>
<accession>A0A8E0VHJ6</accession>
<feature type="compositionally biased region" description="Polar residues" evidence="1">
    <location>
        <begin position="388"/>
        <end position="401"/>
    </location>
</feature>
<feature type="compositionally biased region" description="Basic and acidic residues" evidence="1">
    <location>
        <begin position="424"/>
        <end position="435"/>
    </location>
</feature>